<dbReference type="Proteomes" id="UP000061809">
    <property type="component" value="Chromosome"/>
</dbReference>
<gene>
    <name evidence="1" type="ORF">BcellWH2_00398</name>
</gene>
<dbReference type="EMBL" id="CP012801">
    <property type="protein sequence ID" value="ALJ57673.1"/>
    <property type="molecule type" value="Genomic_DNA"/>
</dbReference>
<evidence type="ECO:0000313" key="1">
    <source>
        <dbReference type="EMBL" id="ALJ57673.1"/>
    </source>
</evidence>
<dbReference type="KEGG" id="bcel:BcellWH2_00398"/>
<dbReference type="STRING" id="246787.BcellWH2_00398"/>
<organism evidence="1 2">
    <name type="scientific">Bacteroides cellulosilyticus</name>
    <dbReference type="NCBI Taxonomy" id="246787"/>
    <lineage>
        <taxon>Bacteria</taxon>
        <taxon>Pseudomonadati</taxon>
        <taxon>Bacteroidota</taxon>
        <taxon>Bacteroidia</taxon>
        <taxon>Bacteroidales</taxon>
        <taxon>Bacteroidaceae</taxon>
        <taxon>Bacteroides</taxon>
    </lineage>
</organism>
<dbReference type="PATRIC" id="fig|246787.4.peg.420"/>
<dbReference type="AlphaFoldDB" id="A0A0P0FKD9"/>
<name>A0A0P0FKD9_9BACE</name>
<protein>
    <submittedName>
        <fullName evidence="1">Uncharacterized protein</fullName>
    </submittedName>
</protein>
<proteinExistence type="predicted"/>
<dbReference type="GeneID" id="66308194"/>
<accession>A0A0P0FKD9</accession>
<evidence type="ECO:0000313" key="2">
    <source>
        <dbReference type="Proteomes" id="UP000061809"/>
    </source>
</evidence>
<reference evidence="1 2" key="1">
    <citation type="journal article" date="2015" name="Science">
        <title>Genetic determinants of in vivo fitness and diet responsiveness in multiple human gut Bacteroides.</title>
        <authorList>
            <person name="Wu M."/>
            <person name="McNulty N.P."/>
            <person name="Rodionov D.A."/>
            <person name="Khoroshkin M.S."/>
            <person name="Griffin N.W."/>
            <person name="Cheng J."/>
            <person name="Latreille P."/>
            <person name="Kerstetter R.A."/>
            <person name="Terrapon N."/>
            <person name="Henrissat B."/>
            <person name="Osterman A.L."/>
            <person name="Gordon J.I."/>
        </authorList>
    </citation>
    <scope>NUCLEOTIDE SEQUENCE [LARGE SCALE GENOMIC DNA]</scope>
    <source>
        <strain evidence="1 2">WH2</strain>
    </source>
</reference>
<sequence length="104" mass="11823">MSDVSIIKEEWLAERKYFGKNTHIYVGALRAFKLGAYRGIGIKTINDLATHLFANGDMLKHNKEEGIPLKLNSLTTELRKVWAVIKVEDTENIDPYGYDVTLNP</sequence>
<dbReference type="RefSeq" id="WP_007218274.1">
    <property type="nucleotide sequence ID" value="NZ_CABMLT010000016.1"/>
</dbReference>
<dbReference type="eggNOG" id="ENOG5032NE8">
    <property type="taxonomic scope" value="Bacteria"/>
</dbReference>